<dbReference type="EMBL" id="MU001636">
    <property type="protein sequence ID" value="KAF2482224.1"/>
    <property type="molecule type" value="Genomic_DNA"/>
</dbReference>
<evidence type="ECO:0000313" key="2">
    <source>
        <dbReference type="EMBL" id="KAF2482224.1"/>
    </source>
</evidence>
<dbReference type="OrthoDB" id="5335351at2759"/>
<feature type="compositionally biased region" description="Polar residues" evidence="1">
    <location>
        <begin position="91"/>
        <end position="100"/>
    </location>
</feature>
<name>A0A6A6PRE7_9PEZI</name>
<gene>
    <name evidence="2" type="ORF">BDY17DRAFT_310755</name>
</gene>
<protein>
    <submittedName>
        <fullName evidence="2">Uncharacterized protein</fullName>
    </submittedName>
</protein>
<proteinExistence type="predicted"/>
<accession>A0A6A6PRE7</accession>
<dbReference type="GeneID" id="54476476"/>
<keyword evidence="3" id="KW-1185">Reference proteome</keyword>
<evidence type="ECO:0000313" key="3">
    <source>
        <dbReference type="Proteomes" id="UP000799767"/>
    </source>
</evidence>
<evidence type="ECO:0000256" key="1">
    <source>
        <dbReference type="SAM" id="MobiDB-lite"/>
    </source>
</evidence>
<reference evidence="2" key="1">
    <citation type="journal article" date="2020" name="Stud. Mycol.">
        <title>101 Dothideomycetes genomes: a test case for predicting lifestyles and emergence of pathogens.</title>
        <authorList>
            <person name="Haridas S."/>
            <person name="Albert R."/>
            <person name="Binder M."/>
            <person name="Bloem J."/>
            <person name="Labutti K."/>
            <person name="Salamov A."/>
            <person name="Andreopoulos B."/>
            <person name="Baker S."/>
            <person name="Barry K."/>
            <person name="Bills G."/>
            <person name="Bluhm B."/>
            <person name="Cannon C."/>
            <person name="Castanera R."/>
            <person name="Culley D."/>
            <person name="Daum C."/>
            <person name="Ezra D."/>
            <person name="Gonzalez J."/>
            <person name="Henrissat B."/>
            <person name="Kuo A."/>
            <person name="Liang C."/>
            <person name="Lipzen A."/>
            <person name="Lutzoni F."/>
            <person name="Magnuson J."/>
            <person name="Mondo S."/>
            <person name="Nolan M."/>
            <person name="Ohm R."/>
            <person name="Pangilinan J."/>
            <person name="Park H.-J."/>
            <person name="Ramirez L."/>
            <person name="Alfaro M."/>
            <person name="Sun H."/>
            <person name="Tritt A."/>
            <person name="Yoshinaga Y."/>
            <person name="Zwiers L.-H."/>
            <person name="Turgeon B."/>
            <person name="Goodwin S."/>
            <person name="Spatafora J."/>
            <person name="Crous P."/>
            <person name="Grigoriev I."/>
        </authorList>
    </citation>
    <scope>NUCLEOTIDE SEQUENCE</scope>
    <source>
        <strain evidence="2">CBS 113389</strain>
    </source>
</reference>
<feature type="compositionally biased region" description="Polar residues" evidence="1">
    <location>
        <begin position="26"/>
        <end position="36"/>
    </location>
</feature>
<dbReference type="Proteomes" id="UP000799767">
    <property type="component" value="Unassembled WGS sequence"/>
</dbReference>
<feature type="region of interest" description="Disordered" evidence="1">
    <location>
        <begin position="1"/>
        <end position="136"/>
    </location>
</feature>
<sequence length="233" mass="25686">MINTVDLSHSPGPSREQSIEPEESHANTSANKNTAENPLEDEHSMALDGVVQVTSDDDPTHESVKEDPSQAPTHHSVAVPHYGPRSGEEAQPSTTETVKLQPSASSDHPHLPPHSSSMKEAKSENSQSSQSLVDDPLENMEAFDWRELEARFHEKQAEFAAKEQAIVDEFQGLSQSFGMWAAAGSNQESNRTFKRLKTQMTLVQHHEDGLAAKRQHYIKVVDAFKSALELLAS</sequence>
<dbReference type="AlphaFoldDB" id="A0A6A6PRE7"/>
<organism evidence="2 3">
    <name type="scientific">Neohortaea acidophila</name>
    <dbReference type="NCBI Taxonomy" id="245834"/>
    <lineage>
        <taxon>Eukaryota</taxon>
        <taxon>Fungi</taxon>
        <taxon>Dikarya</taxon>
        <taxon>Ascomycota</taxon>
        <taxon>Pezizomycotina</taxon>
        <taxon>Dothideomycetes</taxon>
        <taxon>Dothideomycetidae</taxon>
        <taxon>Mycosphaerellales</taxon>
        <taxon>Teratosphaeriaceae</taxon>
        <taxon>Neohortaea</taxon>
    </lineage>
</organism>
<dbReference type="RefSeq" id="XP_033588794.1">
    <property type="nucleotide sequence ID" value="XM_033735474.1"/>
</dbReference>
<feature type="compositionally biased region" description="Basic and acidic residues" evidence="1">
    <location>
        <begin position="58"/>
        <end position="68"/>
    </location>
</feature>